<keyword evidence="10" id="KW-0547">Nucleotide-binding</keyword>
<gene>
    <name evidence="23" type="ORF">SAVMC3_32740</name>
</gene>
<evidence type="ECO:0000256" key="8">
    <source>
        <dbReference type="ARBA" id="ARBA00022679"/>
    </source>
</evidence>
<evidence type="ECO:0000256" key="12">
    <source>
        <dbReference type="ARBA" id="ARBA00022840"/>
    </source>
</evidence>
<evidence type="ECO:0000256" key="20">
    <source>
        <dbReference type="SAM" id="MobiDB-lite"/>
    </source>
</evidence>
<dbReference type="AlphaFoldDB" id="A0A499V817"/>
<dbReference type="PANTHER" id="PTHR11817">
    <property type="entry name" value="PYRUVATE KINASE"/>
    <property type="match status" value="1"/>
</dbReference>
<feature type="domain" description="Pyruvate kinase C-terminal" evidence="22">
    <location>
        <begin position="356"/>
        <end position="456"/>
    </location>
</feature>
<proteinExistence type="inferred from homology"/>
<evidence type="ECO:0000256" key="6">
    <source>
        <dbReference type="ARBA" id="ARBA00012142"/>
    </source>
</evidence>
<evidence type="ECO:0000256" key="10">
    <source>
        <dbReference type="ARBA" id="ARBA00022741"/>
    </source>
</evidence>
<dbReference type="Gene3D" id="3.40.1380.20">
    <property type="entry name" value="Pyruvate kinase, C-terminal domain"/>
    <property type="match status" value="1"/>
</dbReference>
<sequence length="567" mass="60900">MRRSKIVCTLGPAVDSHEQLVTLIEAGMNVARFNFSHGTHAEHQGRYDRVRAAAAETGKAIGVLADLQGPKIRLETFAEGPVELVRGDEFIITTEDVPGDKHICGTTYKGLPGDVSKGDQILINDGNVELRVVEVDGPRVKTVVIEGGVISDHKGINLPGAAVNVPALSDKDIEDLRFALKMGCDLVALSFVRDASDVKDVHKVMDEEGRRVPVIAKVEKPQAVENMEAVVAAFDGVMVARGDLAVEYPLEKVPMVQKRLVELCRRNAKPVIVATQMMESMITNSRPTRAEASDVANAILDGADAVMLSAESSVGAYPIETVKTMSKIVTAAEEELLSKGLQPLVPGKKPRTQGGSVARAACEIADFLGGKGLVAFTKSGDTARRLSRYRAAQPILAFTTDEGTRNQLALSWGVESHVVPFVNSTDEMVDLVDSELQNLKRFNDGDVVVMTAGSPPASRARRTWCECTTWARASAPDPTCVRAGGRPLRAGGALRRFTSTMLRRAANAAAQSCGRVPRGPARNPATALDAAPGRVGGRRQPVMYWWSPGTCSVPPNWPAWMTVTLVK</sequence>
<dbReference type="NCBIfam" id="NF004978">
    <property type="entry name" value="PRK06354.1"/>
    <property type="match status" value="1"/>
</dbReference>
<dbReference type="UniPathway" id="UPA00109">
    <property type="reaction ID" value="UER00188"/>
</dbReference>
<evidence type="ECO:0000259" key="22">
    <source>
        <dbReference type="Pfam" id="PF02887"/>
    </source>
</evidence>
<feature type="region of interest" description="Disordered" evidence="20">
    <location>
        <begin position="514"/>
        <end position="533"/>
    </location>
</feature>
<dbReference type="GO" id="GO:0030955">
    <property type="term" value="F:potassium ion binding"/>
    <property type="evidence" value="ECO:0007669"/>
    <property type="project" value="UniProtKB-UniRule"/>
</dbReference>
<evidence type="ECO:0000256" key="7">
    <source>
        <dbReference type="ARBA" id="ARBA00018587"/>
    </source>
</evidence>
<dbReference type="InterPro" id="IPR001697">
    <property type="entry name" value="Pyr_Knase"/>
</dbReference>
<dbReference type="FunFam" id="3.40.1380.20:FF:000009">
    <property type="entry name" value="Pyruvate kinase"/>
    <property type="match status" value="1"/>
</dbReference>
<dbReference type="InterPro" id="IPR015795">
    <property type="entry name" value="Pyrv_Knase_C"/>
</dbReference>
<evidence type="ECO:0000256" key="13">
    <source>
        <dbReference type="ARBA" id="ARBA00022842"/>
    </source>
</evidence>
<dbReference type="PRINTS" id="PR01050">
    <property type="entry name" value="PYRUVTKNASE"/>
</dbReference>
<dbReference type="SUPFAM" id="SSF51621">
    <property type="entry name" value="Phosphoenolpyruvate/pyruvate domain"/>
    <property type="match status" value="1"/>
</dbReference>
<dbReference type="GO" id="GO:0016301">
    <property type="term" value="F:kinase activity"/>
    <property type="evidence" value="ECO:0007669"/>
    <property type="project" value="UniProtKB-KW"/>
</dbReference>
<evidence type="ECO:0000256" key="14">
    <source>
        <dbReference type="ARBA" id="ARBA00022958"/>
    </source>
</evidence>
<dbReference type="Gene3D" id="2.40.33.10">
    <property type="entry name" value="PK beta-barrel domain-like"/>
    <property type="match status" value="1"/>
</dbReference>
<dbReference type="NCBIfam" id="NF004491">
    <property type="entry name" value="PRK05826.1"/>
    <property type="match status" value="1"/>
</dbReference>
<dbReference type="InterPro" id="IPR018209">
    <property type="entry name" value="Pyrv_Knase_AS"/>
</dbReference>
<evidence type="ECO:0000256" key="18">
    <source>
        <dbReference type="NCBIfam" id="TIGR01064"/>
    </source>
</evidence>
<evidence type="ECO:0000313" key="23">
    <source>
        <dbReference type="EMBL" id="BBJ50645.1"/>
    </source>
</evidence>
<dbReference type="SUPFAM" id="SSF52935">
    <property type="entry name" value="PK C-terminal domain-like"/>
    <property type="match status" value="1"/>
</dbReference>
<dbReference type="InterPro" id="IPR015793">
    <property type="entry name" value="Pyrv_Knase_brl"/>
</dbReference>
<evidence type="ECO:0000259" key="21">
    <source>
        <dbReference type="Pfam" id="PF00224"/>
    </source>
</evidence>
<dbReference type="InterPro" id="IPR011037">
    <property type="entry name" value="Pyrv_Knase-like_insert_dom_sf"/>
</dbReference>
<accession>A0A499V817</accession>
<evidence type="ECO:0000256" key="19">
    <source>
        <dbReference type="RuleBase" id="RU000504"/>
    </source>
</evidence>
<dbReference type="NCBIfam" id="TIGR01064">
    <property type="entry name" value="pyruv_kin"/>
    <property type="match status" value="1"/>
</dbReference>
<keyword evidence="8 19" id="KW-0808">Transferase</keyword>
<dbReference type="GO" id="GO:0004743">
    <property type="term" value="F:pyruvate kinase activity"/>
    <property type="evidence" value="ECO:0007669"/>
    <property type="project" value="UniProtKB-UniRule"/>
</dbReference>
<protein>
    <recommendedName>
        <fullName evidence="7 18">Pyruvate kinase</fullName>
        <ecNumber evidence="6 18">2.7.1.40</ecNumber>
    </recommendedName>
</protein>
<keyword evidence="12" id="KW-0067">ATP-binding</keyword>
<evidence type="ECO:0000256" key="17">
    <source>
        <dbReference type="ARBA" id="ARBA00048152"/>
    </source>
</evidence>
<dbReference type="GO" id="GO:0005524">
    <property type="term" value="F:ATP binding"/>
    <property type="evidence" value="ECO:0007669"/>
    <property type="project" value="UniProtKB-KW"/>
</dbReference>
<evidence type="ECO:0000256" key="9">
    <source>
        <dbReference type="ARBA" id="ARBA00022723"/>
    </source>
</evidence>
<dbReference type="InterPro" id="IPR036918">
    <property type="entry name" value="Pyrv_Knase_C_sf"/>
</dbReference>
<dbReference type="Pfam" id="PF02887">
    <property type="entry name" value="PK_C"/>
    <property type="match status" value="1"/>
</dbReference>
<comment type="pathway">
    <text evidence="3 19">Carbohydrate degradation; glycolysis; pyruvate from D-glyceraldehyde 3-phosphate: step 5/5.</text>
</comment>
<dbReference type="InterPro" id="IPR015806">
    <property type="entry name" value="Pyrv_Knase_insert_dom_sf"/>
</dbReference>
<dbReference type="EMBL" id="AP019621">
    <property type="protein sequence ID" value="BBJ50645.1"/>
    <property type="molecule type" value="Genomic_DNA"/>
</dbReference>
<keyword evidence="13 19" id="KW-0460">Magnesium</keyword>
<dbReference type="Gene3D" id="3.20.20.60">
    <property type="entry name" value="Phosphoenolpyruvate-binding domains"/>
    <property type="match status" value="1"/>
</dbReference>
<dbReference type="Pfam" id="PF00224">
    <property type="entry name" value="PK"/>
    <property type="match status" value="1"/>
</dbReference>
<feature type="domain" description="Pyruvate kinase barrel" evidence="21">
    <location>
        <begin position="1"/>
        <end position="322"/>
    </location>
</feature>
<comment type="subunit">
    <text evidence="5">Homotetramer.</text>
</comment>
<comment type="cofactor">
    <cofactor evidence="2">
        <name>K(+)</name>
        <dbReference type="ChEBI" id="CHEBI:29103"/>
    </cofactor>
</comment>
<dbReference type="PROSITE" id="PS00110">
    <property type="entry name" value="PYRUVATE_KINASE"/>
    <property type="match status" value="1"/>
</dbReference>
<keyword evidence="9" id="KW-0479">Metal-binding</keyword>
<evidence type="ECO:0000256" key="2">
    <source>
        <dbReference type="ARBA" id="ARBA00001958"/>
    </source>
</evidence>
<evidence type="ECO:0000256" key="1">
    <source>
        <dbReference type="ARBA" id="ARBA00001946"/>
    </source>
</evidence>
<evidence type="ECO:0000256" key="4">
    <source>
        <dbReference type="ARBA" id="ARBA00008663"/>
    </source>
</evidence>
<dbReference type="InterPro" id="IPR015813">
    <property type="entry name" value="Pyrv/PenolPyrv_kinase-like_dom"/>
</dbReference>
<keyword evidence="11 19" id="KW-0418">Kinase</keyword>
<dbReference type="InterPro" id="IPR040442">
    <property type="entry name" value="Pyrv_kinase-like_dom_sf"/>
</dbReference>
<evidence type="ECO:0000256" key="15">
    <source>
        <dbReference type="ARBA" id="ARBA00023152"/>
    </source>
</evidence>
<keyword evidence="16 23" id="KW-0670">Pyruvate</keyword>
<comment type="catalytic activity">
    <reaction evidence="17 19">
        <text>pyruvate + ATP = phosphoenolpyruvate + ADP + H(+)</text>
        <dbReference type="Rhea" id="RHEA:18157"/>
        <dbReference type="ChEBI" id="CHEBI:15361"/>
        <dbReference type="ChEBI" id="CHEBI:15378"/>
        <dbReference type="ChEBI" id="CHEBI:30616"/>
        <dbReference type="ChEBI" id="CHEBI:58702"/>
        <dbReference type="ChEBI" id="CHEBI:456216"/>
        <dbReference type="EC" id="2.7.1.40"/>
    </reaction>
</comment>
<reference evidence="23" key="1">
    <citation type="submission" date="2019-04" db="EMBL/GenBank/DDBJ databases">
        <title>Draft genome sequences of Streptomyces avermitilis MC3.</title>
        <authorList>
            <person name="Komaki H."/>
            <person name="Tamura T."/>
            <person name="Hosoyama A."/>
        </authorList>
    </citation>
    <scope>NUCLEOTIDE SEQUENCE</scope>
    <source>
        <strain evidence="23">MC3</strain>
    </source>
</reference>
<dbReference type="FunFam" id="2.40.33.10:FF:000001">
    <property type="entry name" value="Pyruvate kinase"/>
    <property type="match status" value="1"/>
</dbReference>
<evidence type="ECO:0000256" key="16">
    <source>
        <dbReference type="ARBA" id="ARBA00023317"/>
    </source>
</evidence>
<evidence type="ECO:0000256" key="3">
    <source>
        <dbReference type="ARBA" id="ARBA00004997"/>
    </source>
</evidence>
<dbReference type="EC" id="2.7.1.40" evidence="6 18"/>
<name>A0A499V817_STRAX</name>
<keyword evidence="14" id="KW-0630">Potassium</keyword>
<evidence type="ECO:0000256" key="5">
    <source>
        <dbReference type="ARBA" id="ARBA00011881"/>
    </source>
</evidence>
<organism evidence="23">
    <name type="scientific">Streptomyces avermitilis</name>
    <dbReference type="NCBI Taxonomy" id="33903"/>
    <lineage>
        <taxon>Bacteria</taxon>
        <taxon>Bacillati</taxon>
        <taxon>Actinomycetota</taxon>
        <taxon>Actinomycetes</taxon>
        <taxon>Kitasatosporales</taxon>
        <taxon>Streptomycetaceae</taxon>
        <taxon>Streptomyces</taxon>
    </lineage>
</organism>
<comment type="cofactor">
    <cofactor evidence="1">
        <name>Mg(2+)</name>
        <dbReference type="ChEBI" id="CHEBI:18420"/>
    </cofactor>
</comment>
<keyword evidence="15 19" id="KW-0324">Glycolysis</keyword>
<dbReference type="GO" id="GO:0000287">
    <property type="term" value="F:magnesium ion binding"/>
    <property type="evidence" value="ECO:0007669"/>
    <property type="project" value="UniProtKB-UniRule"/>
</dbReference>
<dbReference type="SUPFAM" id="SSF50800">
    <property type="entry name" value="PK beta-barrel domain-like"/>
    <property type="match status" value="1"/>
</dbReference>
<comment type="similarity">
    <text evidence="4 19">Belongs to the pyruvate kinase family.</text>
</comment>
<evidence type="ECO:0000256" key="11">
    <source>
        <dbReference type="ARBA" id="ARBA00022777"/>
    </source>
</evidence>